<keyword evidence="4" id="KW-0238">DNA-binding</keyword>
<dbReference type="PANTHER" id="PTHR46312:SF2">
    <property type="entry name" value="NUCLEOTIDE-BINDING OLIGOMERIZATION DOMAIN-CONTAINING PROTEIN 2-LIKE"/>
    <property type="match status" value="1"/>
</dbReference>
<proteinExistence type="predicted"/>
<dbReference type="Gene3D" id="3.40.50.300">
    <property type="entry name" value="P-loop containing nucleotide triphosphate hydrolases"/>
    <property type="match status" value="1"/>
</dbReference>
<dbReference type="PANTHER" id="PTHR46312">
    <property type="entry name" value="NACHT DOMAIN-CONTAINING PROTEIN"/>
    <property type="match status" value="1"/>
</dbReference>
<dbReference type="AlphaFoldDB" id="A0A2T6C4Z3"/>
<dbReference type="Pfam" id="PF05729">
    <property type="entry name" value="NACHT"/>
    <property type="match status" value="1"/>
</dbReference>
<feature type="domain" description="NACHT" evidence="3">
    <location>
        <begin position="331"/>
        <end position="471"/>
    </location>
</feature>
<dbReference type="InterPro" id="IPR007111">
    <property type="entry name" value="NACHT_NTPase"/>
</dbReference>
<dbReference type="Pfam" id="PF04326">
    <property type="entry name" value="SLFN_AlbA_2"/>
    <property type="match status" value="1"/>
</dbReference>
<feature type="domain" description="Schlafen AlbA-2" evidence="2">
    <location>
        <begin position="35"/>
        <end position="191"/>
    </location>
</feature>
<organism evidence="4 5">
    <name type="scientific">Sulfitobacter mediterraneus</name>
    <dbReference type="NCBI Taxonomy" id="83219"/>
    <lineage>
        <taxon>Bacteria</taxon>
        <taxon>Pseudomonadati</taxon>
        <taxon>Pseudomonadota</taxon>
        <taxon>Alphaproteobacteria</taxon>
        <taxon>Rhodobacterales</taxon>
        <taxon>Roseobacteraceae</taxon>
        <taxon>Sulfitobacter</taxon>
    </lineage>
</organism>
<dbReference type="Proteomes" id="UP000244092">
    <property type="component" value="Unassembled WGS sequence"/>
</dbReference>
<evidence type="ECO:0000313" key="4">
    <source>
        <dbReference type="EMBL" id="PTX63388.1"/>
    </source>
</evidence>
<evidence type="ECO:0000259" key="2">
    <source>
        <dbReference type="Pfam" id="PF04326"/>
    </source>
</evidence>
<evidence type="ECO:0000313" key="5">
    <source>
        <dbReference type="Proteomes" id="UP000244092"/>
    </source>
</evidence>
<gene>
    <name evidence="4" type="ORF">C8N31_11722</name>
</gene>
<reference evidence="4 5" key="1">
    <citation type="submission" date="2018-04" db="EMBL/GenBank/DDBJ databases">
        <title>Genomic Encyclopedia of Archaeal and Bacterial Type Strains, Phase II (KMG-II): from individual species to whole genera.</title>
        <authorList>
            <person name="Goeker M."/>
        </authorList>
    </citation>
    <scope>NUCLEOTIDE SEQUENCE [LARGE SCALE GENOMIC DNA]</scope>
    <source>
        <strain evidence="4 5">DSM 12244</strain>
    </source>
</reference>
<comment type="caution">
    <text evidence="4">The sequence shown here is derived from an EMBL/GenBank/DDBJ whole genome shotgun (WGS) entry which is preliminary data.</text>
</comment>
<dbReference type="SUPFAM" id="SSF52540">
    <property type="entry name" value="P-loop containing nucleoside triphosphate hydrolases"/>
    <property type="match status" value="1"/>
</dbReference>
<dbReference type="InterPro" id="IPR027417">
    <property type="entry name" value="P-loop_NTPase"/>
</dbReference>
<evidence type="ECO:0000256" key="1">
    <source>
        <dbReference type="SAM" id="MobiDB-lite"/>
    </source>
</evidence>
<evidence type="ECO:0000259" key="3">
    <source>
        <dbReference type="Pfam" id="PF05729"/>
    </source>
</evidence>
<name>A0A2T6C4Z3_9RHOB</name>
<sequence length="1099" mass="123481">MGSKPKTASDLARRILKHPLGGLNKLLTLADREELEWLELKAATEPKGGAVKSGYTLGDYRWHVAKAVVELANSIGGVVLLGLTDDGKPVGIEASDPGNVRTKKGAEAFRRDFLQRVLLRENGWKVRGDKTLKLSNLHLLERSIELDEFTYGEHSVLAIFVDAVPRGIGYVEVETVAKSQFEQKQVFVRQRGAVGKVVELDLNNIPAVQAHEAHRNRYEQEVSTTWERFLSKAPLARPTDALEPEIRQYLSALATQHSSASQFIQLWAEGLPGLRSKPKKTRPKPFRDQHEGWLNDGRKPKHGSFDNQQPKSIGDLECGPVVDLMRKKQQAILVGDAGSGKTACFLQLMLKETENWNSGRVWPLIASLAGYDGGGLSNLLQTSCGLDWEDLVPQIASGSVTLLLDGFNECPDALQDRCASEIANLLAEYPKARAFVSTRSTNIPSQITLPRFEVRPLSRSEQLEFLRHYLHQGAHAEEILRKLYEQPAAASIAGSPILLRIVAEVARETKDIPKGRAALFRRFLETWRRREEYKIVQELDELSWGKEETLQALAELAFQIRQSGARIYSRDQVRNVLKRSFGREVDRFIDWATQGPILVYDEVRNTISFWHETVQEYLCAEYLAARHEDIDVQAIIGNAAHKSGTWSLPIAFTFELTDKLSSTFVDAALEVDPLITAVSLRGSWQSLPVGLEGNLWTHGVVKILLDLDASSEEREASILARTPPKYPLPLYLESTLRSGAFWYAGQSHKAGRSRLDRLKKTMSPGLFPWIELLPAALAGGDWDAKDLSDALRLLHGVSPTPTLSSVLSTATASELCALRRQKKISAERFLTSWARAVARSNGAQRELDLIGVLAAEKEKGRELVPRMLQLYPTELRKIADERTLSLRLLSILVRERVVTAKMMREDGHRLRSIIERMSMMNALRLAKEKVVCREDLTEQDRKRLVVDLWLDKKLREAQKVSRLSDAVSSGLLAYEDIPTDLAGPVRSDAGSRGRYAKAGKNRFTYINDQLSDETFRRRMREELRDRRWIVTVKKVNTEKNFGFATHPDFDGDLHFRLSDIRTGGNTMISRGVALDVAIAPSYNGRRETWSFAVTHGRVR</sequence>
<feature type="region of interest" description="Disordered" evidence="1">
    <location>
        <begin position="274"/>
        <end position="312"/>
    </location>
</feature>
<accession>A0A2T6C4Z3</accession>
<protein>
    <submittedName>
        <fullName evidence="4">Putative DNA-binding protein</fullName>
    </submittedName>
</protein>
<dbReference type="GO" id="GO:0003677">
    <property type="term" value="F:DNA binding"/>
    <property type="evidence" value="ECO:0007669"/>
    <property type="project" value="UniProtKB-KW"/>
</dbReference>
<feature type="compositionally biased region" description="Basic and acidic residues" evidence="1">
    <location>
        <begin position="285"/>
        <end position="298"/>
    </location>
</feature>
<dbReference type="EMBL" id="QBKU01000017">
    <property type="protein sequence ID" value="PTX63388.1"/>
    <property type="molecule type" value="Genomic_DNA"/>
</dbReference>
<dbReference type="InterPro" id="IPR007421">
    <property type="entry name" value="Schlafen_AlbA_2_dom"/>
</dbReference>